<dbReference type="OrthoDB" id="1431247at2759"/>
<organism evidence="6 7">
    <name type="scientific">Protea cynaroides</name>
    <dbReference type="NCBI Taxonomy" id="273540"/>
    <lineage>
        <taxon>Eukaryota</taxon>
        <taxon>Viridiplantae</taxon>
        <taxon>Streptophyta</taxon>
        <taxon>Embryophyta</taxon>
        <taxon>Tracheophyta</taxon>
        <taxon>Spermatophyta</taxon>
        <taxon>Magnoliopsida</taxon>
        <taxon>Proteales</taxon>
        <taxon>Proteaceae</taxon>
        <taxon>Protea</taxon>
    </lineage>
</organism>
<dbReference type="AlphaFoldDB" id="A0A9Q0L0S2"/>
<keyword evidence="1" id="KW-0346">Stress response</keyword>
<dbReference type="PROSITE" id="PS01031">
    <property type="entry name" value="SHSP"/>
    <property type="match status" value="1"/>
</dbReference>
<accession>A0A9Q0L0S2</accession>
<feature type="compositionally biased region" description="Basic and acidic residues" evidence="4">
    <location>
        <begin position="140"/>
        <end position="150"/>
    </location>
</feature>
<dbReference type="Gene3D" id="2.60.40.790">
    <property type="match status" value="1"/>
</dbReference>
<comment type="caution">
    <text evidence="6">The sequence shown here is derived from an EMBL/GenBank/DDBJ whole genome shotgun (WGS) entry which is preliminary data.</text>
</comment>
<gene>
    <name evidence="6" type="ORF">NE237_031165</name>
</gene>
<evidence type="ECO:0000256" key="1">
    <source>
        <dbReference type="ARBA" id="ARBA00023016"/>
    </source>
</evidence>
<sequence length="163" mass="18874">MSISPSLFDRRFSLFDPFHSFFSDNSDLFGISTNAEIDWKETKHAHVFQVDLPGLSKNDVKLELHERRVLEITGERNEVEQAEKDEKWHCKERTTGKFTRRFRLPENAKIDEIKATMENGVLTVTVPKDEEVKKPKERAVEINGDDDHQRSPKGLGRFVCCKA</sequence>
<dbReference type="FunFam" id="2.60.40.790:FF:000053">
    <property type="entry name" value="17.5 kDa class I heat shock protein"/>
    <property type="match status" value="1"/>
</dbReference>
<evidence type="ECO:0000313" key="6">
    <source>
        <dbReference type="EMBL" id="KAJ4980328.1"/>
    </source>
</evidence>
<dbReference type="InterPro" id="IPR031107">
    <property type="entry name" value="Small_HSP"/>
</dbReference>
<dbReference type="InterPro" id="IPR002068">
    <property type="entry name" value="A-crystallin/Hsp20_dom"/>
</dbReference>
<feature type="domain" description="SHSP" evidence="5">
    <location>
        <begin position="28"/>
        <end position="143"/>
    </location>
</feature>
<dbReference type="CDD" id="cd06472">
    <property type="entry name" value="ACD_ScHsp26_like"/>
    <property type="match status" value="1"/>
</dbReference>
<keyword evidence="7" id="KW-1185">Reference proteome</keyword>
<reference evidence="6" key="1">
    <citation type="journal article" date="2023" name="Plant J.">
        <title>The genome of the king protea, Protea cynaroides.</title>
        <authorList>
            <person name="Chang J."/>
            <person name="Duong T.A."/>
            <person name="Schoeman C."/>
            <person name="Ma X."/>
            <person name="Roodt D."/>
            <person name="Barker N."/>
            <person name="Li Z."/>
            <person name="Van de Peer Y."/>
            <person name="Mizrachi E."/>
        </authorList>
    </citation>
    <scope>NUCLEOTIDE SEQUENCE</scope>
    <source>
        <tissue evidence="6">Young leaves</tissue>
    </source>
</reference>
<proteinExistence type="inferred from homology"/>
<dbReference type="Proteomes" id="UP001141806">
    <property type="component" value="Unassembled WGS sequence"/>
</dbReference>
<evidence type="ECO:0000256" key="3">
    <source>
        <dbReference type="RuleBase" id="RU003616"/>
    </source>
</evidence>
<dbReference type="InterPro" id="IPR008978">
    <property type="entry name" value="HSP20-like_chaperone"/>
</dbReference>
<evidence type="ECO:0000313" key="7">
    <source>
        <dbReference type="Proteomes" id="UP001141806"/>
    </source>
</evidence>
<feature type="region of interest" description="Disordered" evidence="4">
    <location>
        <begin position="140"/>
        <end position="163"/>
    </location>
</feature>
<dbReference type="SUPFAM" id="SSF49764">
    <property type="entry name" value="HSP20-like chaperones"/>
    <property type="match status" value="1"/>
</dbReference>
<evidence type="ECO:0000256" key="2">
    <source>
        <dbReference type="PROSITE-ProRule" id="PRU00285"/>
    </source>
</evidence>
<evidence type="ECO:0000256" key="4">
    <source>
        <dbReference type="SAM" id="MobiDB-lite"/>
    </source>
</evidence>
<protein>
    <recommendedName>
        <fullName evidence="5">SHSP domain-containing protein</fullName>
    </recommendedName>
</protein>
<dbReference type="PANTHER" id="PTHR11527">
    <property type="entry name" value="HEAT-SHOCK PROTEIN 20 FAMILY MEMBER"/>
    <property type="match status" value="1"/>
</dbReference>
<dbReference type="Pfam" id="PF00011">
    <property type="entry name" value="HSP20"/>
    <property type="match status" value="1"/>
</dbReference>
<evidence type="ECO:0000259" key="5">
    <source>
        <dbReference type="PROSITE" id="PS01031"/>
    </source>
</evidence>
<dbReference type="EMBL" id="JAMYWD010000001">
    <property type="protein sequence ID" value="KAJ4980328.1"/>
    <property type="molecule type" value="Genomic_DNA"/>
</dbReference>
<name>A0A9Q0L0S2_9MAGN</name>
<comment type="similarity">
    <text evidence="2 3">Belongs to the small heat shock protein (HSP20) family.</text>
</comment>